<comment type="function">
    <text evidence="1">Specifically methylates the cytosine at position 967 (m5C967) of 16S rRNA.</text>
</comment>
<evidence type="ECO:0000256" key="7">
    <source>
        <dbReference type="ARBA" id="ARBA00022679"/>
    </source>
</evidence>
<evidence type="ECO:0000256" key="10">
    <source>
        <dbReference type="ARBA" id="ARBA00030399"/>
    </source>
</evidence>
<reference evidence="15 16" key="1">
    <citation type="submission" date="2019-03" db="EMBL/GenBank/DDBJ databases">
        <title>Genomic Encyclopedia of Type Strains, Phase IV (KMG-IV): sequencing the most valuable type-strain genomes for metagenomic binning, comparative biology and taxonomic classification.</title>
        <authorList>
            <person name="Goeker M."/>
        </authorList>
    </citation>
    <scope>NUCLEOTIDE SEQUENCE [LARGE SCALE GENOMIC DNA]</scope>
    <source>
        <strain evidence="15 16">DSM 17974</strain>
    </source>
</reference>
<dbReference type="GO" id="GO:0003723">
    <property type="term" value="F:RNA binding"/>
    <property type="evidence" value="ECO:0007669"/>
    <property type="project" value="UniProtKB-UniRule"/>
</dbReference>
<dbReference type="InterPro" id="IPR004573">
    <property type="entry name" value="rRNA_ssu_MeTfrase_B"/>
</dbReference>
<comment type="catalytic activity">
    <reaction evidence="12">
        <text>cytidine(967) in 16S rRNA + S-adenosyl-L-methionine = 5-methylcytidine(967) in 16S rRNA + S-adenosyl-L-homocysteine + H(+)</text>
        <dbReference type="Rhea" id="RHEA:42748"/>
        <dbReference type="Rhea" id="RHEA-COMP:10219"/>
        <dbReference type="Rhea" id="RHEA-COMP:10220"/>
        <dbReference type="ChEBI" id="CHEBI:15378"/>
        <dbReference type="ChEBI" id="CHEBI:57856"/>
        <dbReference type="ChEBI" id="CHEBI:59789"/>
        <dbReference type="ChEBI" id="CHEBI:74483"/>
        <dbReference type="ChEBI" id="CHEBI:82748"/>
        <dbReference type="EC" id="2.1.1.176"/>
    </reaction>
</comment>
<gene>
    <name evidence="15" type="ORF">C7445_10642</name>
</gene>
<evidence type="ECO:0000256" key="12">
    <source>
        <dbReference type="ARBA" id="ARBA00047283"/>
    </source>
</evidence>
<evidence type="ECO:0000256" key="2">
    <source>
        <dbReference type="ARBA" id="ARBA00004496"/>
    </source>
</evidence>
<dbReference type="OrthoDB" id="9810297at2"/>
<dbReference type="InterPro" id="IPR029063">
    <property type="entry name" value="SAM-dependent_MTases_sf"/>
</dbReference>
<evidence type="ECO:0000256" key="4">
    <source>
        <dbReference type="ARBA" id="ARBA00022490"/>
    </source>
</evidence>
<keyword evidence="9 13" id="KW-0694">RNA-binding</keyword>
<dbReference type="Gene3D" id="3.40.50.150">
    <property type="entry name" value="Vaccinia Virus protein VP39"/>
    <property type="match status" value="1"/>
</dbReference>
<dbReference type="GO" id="GO:0006355">
    <property type="term" value="P:regulation of DNA-templated transcription"/>
    <property type="evidence" value="ECO:0007669"/>
    <property type="project" value="InterPro"/>
</dbReference>
<accession>A0A4R8LMQ9</accession>
<dbReference type="PANTHER" id="PTHR22807:SF53">
    <property type="entry name" value="RIBOSOMAL RNA SMALL SUBUNIT METHYLTRANSFERASE B-RELATED"/>
    <property type="match status" value="1"/>
</dbReference>
<evidence type="ECO:0000256" key="11">
    <source>
        <dbReference type="ARBA" id="ARBA00031088"/>
    </source>
</evidence>
<dbReference type="Pfam" id="PF22458">
    <property type="entry name" value="RsmF-B_ferredox"/>
    <property type="match status" value="1"/>
</dbReference>
<dbReference type="EC" id="2.1.1.176" evidence="3"/>
<evidence type="ECO:0000313" key="15">
    <source>
        <dbReference type="EMBL" id="TDY46616.1"/>
    </source>
</evidence>
<keyword evidence="5" id="KW-0698">rRNA processing</keyword>
<dbReference type="AlphaFoldDB" id="A0A4R8LMQ9"/>
<evidence type="ECO:0000313" key="16">
    <source>
        <dbReference type="Proteomes" id="UP000294581"/>
    </source>
</evidence>
<evidence type="ECO:0000256" key="8">
    <source>
        <dbReference type="ARBA" id="ARBA00022691"/>
    </source>
</evidence>
<dbReference type="EMBL" id="SORF01000006">
    <property type="protein sequence ID" value="TDY46616.1"/>
    <property type="molecule type" value="Genomic_DNA"/>
</dbReference>
<dbReference type="PANTHER" id="PTHR22807">
    <property type="entry name" value="NOP2 YEAST -RELATED NOL1/NOP2/FMU SUN DOMAIN-CONTAINING"/>
    <property type="match status" value="1"/>
</dbReference>
<dbReference type="InterPro" id="IPR001678">
    <property type="entry name" value="MeTrfase_RsmB-F_NOP2_dom"/>
</dbReference>
<organism evidence="15 16">
    <name type="scientific">Alicyclobacillus sacchari</name>
    <dbReference type="NCBI Taxonomy" id="392010"/>
    <lineage>
        <taxon>Bacteria</taxon>
        <taxon>Bacillati</taxon>
        <taxon>Bacillota</taxon>
        <taxon>Bacilli</taxon>
        <taxon>Bacillales</taxon>
        <taxon>Alicyclobacillaceae</taxon>
        <taxon>Alicyclobacillus</taxon>
    </lineage>
</organism>
<feature type="active site" description="Nucleophile" evidence="13">
    <location>
        <position position="386"/>
    </location>
</feature>
<comment type="subcellular location">
    <subcellularLocation>
        <location evidence="2">Cytoplasm</location>
    </subcellularLocation>
</comment>
<sequence length="449" mass="49528">MISPARWTAYHTLVRVAKDQAYVNLALQHALAKRELSDRDKALATEIAYGTVRRQLTIDQLLAPYVRRGLRSMESETLTILRMSVYQLSWLSKLPAYAVTSDAVELAKRVNPRSASFVNAVLRSYLRDGTDWEKRLDSLREDFDDIAQLSLLHSYPRWMVTRLVATYGRERADAILAAGNRPGVTSVRVNALRASVESVTSALAAQGIVDIERGSLYDGALRIMGAIDVERLDLYRDGLLTVQDEGAMLIAPLLRPEPGMRILDMCAAPGGKTTQIAELMRDTGVIDAYDVYMAKVQTIADACSRLHIASVRARLGDGRDVLGDPPYDAVLVDAPCSGLGVMRRRPDIRQRRTEADVAALTALQADLLRHACRIVKPGGYVVYATCTLLPEENEQVVLRVIDELEGAVSLDDIAGDLPASLADRVTVGLTLTPEMFATDGFYMARLRRN</sequence>
<dbReference type="PRINTS" id="PR02008">
    <property type="entry name" value="RCMTFAMILY"/>
</dbReference>
<comment type="caution">
    <text evidence="15">The sequence shown here is derived from an EMBL/GenBank/DDBJ whole genome shotgun (WGS) entry which is preliminary data.</text>
</comment>
<dbReference type="Pfam" id="PF01189">
    <property type="entry name" value="Methyltr_RsmB-F"/>
    <property type="match status" value="1"/>
</dbReference>
<dbReference type="NCBIfam" id="NF011494">
    <property type="entry name" value="PRK14902.1"/>
    <property type="match status" value="1"/>
</dbReference>
<keyword evidence="4" id="KW-0963">Cytoplasm</keyword>
<dbReference type="InterPro" id="IPR006027">
    <property type="entry name" value="NusB_RsmB_TIM44"/>
</dbReference>
<dbReference type="Pfam" id="PF01029">
    <property type="entry name" value="NusB"/>
    <property type="match status" value="1"/>
</dbReference>
<dbReference type="Gene3D" id="1.10.940.10">
    <property type="entry name" value="NusB-like"/>
    <property type="match status" value="1"/>
</dbReference>
<dbReference type="SUPFAM" id="SSF53335">
    <property type="entry name" value="S-adenosyl-L-methionine-dependent methyltransferases"/>
    <property type="match status" value="1"/>
</dbReference>
<evidence type="ECO:0000256" key="9">
    <source>
        <dbReference type="ARBA" id="ARBA00022884"/>
    </source>
</evidence>
<evidence type="ECO:0000256" key="5">
    <source>
        <dbReference type="ARBA" id="ARBA00022552"/>
    </source>
</evidence>
<protein>
    <recommendedName>
        <fullName evidence="3">16S rRNA (cytosine(967)-C(5))-methyltransferase</fullName>
        <ecNumber evidence="3">2.1.1.176</ecNumber>
    </recommendedName>
    <alternativeName>
        <fullName evidence="10">16S rRNA m5C967 methyltransferase</fullName>
    </alternativeName>
    <alternativeName>
        <fullName evidence="11">rRNA (cytosine-C(5)-)-methyltransferase RsmB</fullName>
    </alternativeName>
</protein>
<dbReference type="PROSITE" id="PS51686">
    <property type="entry name" value="SAM_MT_RSMB_NOP"/>
    <property type="match status" value="1"/>
</dbReference>
<keyword evidence="6 13" id="KW-0489">Methyltransferase</keyword>
<dbReference type="InterPro" id="IPR035926">
    <property type="entry name" value="NusB-like_sf"/>
</dbReference>
<evidence type="ECO:0000256" key="13">
    <source>
        <dbReference type="PROSITE-ProRule" id="PRU01023"/>
    </source>
</evidence>
<keyword evidence="8 13" id="KW-0949">S-adenosyl-L-methionine</keyword>
<dbReference type="SUPFAM" id="SSF48013">
    <property type="entry name" value="NusB-like"/>
    <property type="match status" value="1"/>
</dbReference>
<comment type="similarity">
    <text evidence="13">Belongs to the class I-like SAM-binding methyltransferase superfamily. RsmB/NOP family.</text>
</comment>
<dbReference type="GO" id="GO:0008649">
    <property type="term" value="F:rRNA methyltransferase activity"/>
    <property type="evidence" value="ECO:0007669"/>
    <property type="project" value="InterPro"/>
</dbReference>
<dbReference type="InterPro" id="IPR054728">
    <property type="entry name" value="RsmB-like_ferredoxin"/>
</dbReference>
<feature type="binding site" evidence="13">
    <location>
        <position position="290"/>
    </location>
    <ligand>
        <name>S-adenosyl-L-methionine</name>
        <dbReference type="ChEBI" id="CHEBI:59789"/>
    </ligand>
</feature>
<proteinExistence type="inferred from homology"/>
<feature type="binding site" evidence="13">
    <location>
        <begin position="266"/>
        <end position="272"/>
    </location>
    <ligand>
        <name>S-adenosyl-L-methionine</name>
        <dbReference type="ChEBI" id="CHEBI:59789"/>
    </ligand>
</feature>
<keyword evidence="7 13" id="KW-0808">Transferase</keyword>
<dbReference type="InterPro" id="IPR023267">
    <property type="entry name" value="RCMT"/>
</dbReference>
<dbReference type="NCBIfam" id="TIGR00563">
    <property type="entry name" value="rsmB"/>
    <property type="match status" value="1"/>
</dbReference>
<name>A0A4R8LMQ9_9BACL</name>
<dbReference type="InterPro" id="IPR049560">
    <property type="entry name" value="MeTrfase_RsmB-F_NOP2_cat"/>
</dbReference>
<dbReference type="Proteomes" id="UP000294581">
    <property type="component" value="Unassembled WGS sequence"/>
</dbReference>
<evidence type="ECO:0000256" key="1">
    <source>
        <dbReference type="ARBA" id="ARBA00002724"/>
    </source>
</evidence>
<keyword evidence="16" id="KW-1185">Reference proteome</keyword>
<feature type="binding site" evidence="13">
    <location>
        <position position="317"/>
    </location>
    <ligand>
        <name>S-adenosyl-L-methionine</name>
        <dbReference type="ChEBI" id="CHEBI:59789"/>
    </ligand>
</feature>
<feature type="domain" description="SAM-dependent MTase RsmB/NOP-type" evidence="14">
    <location>
        <begin position="175"/>
        <end position="449"/>
    </location>
</feature>
<evidence type="ECO:0000256" key="6">
    <source>
        <dbReference type="ARBA" id="ARBA00022603"/>
    </source>
</evidence>
<evidence type="ECO:0000259" key="14">
    <source>
        <dbReference type="PROSITE" id="PS51686"/>
    </source>
</evidence>
<feature type="binding site" evidence="13">
    <location>
        <position position="333"/>
    </location>
    <ligand>
        <name>S-adenosyl-L-methionine</name>
        <dbReference type="ChEBI" id="CHEBI:59789"/>
    </ligand>
</feature>
<evidence type="ECO:0000256" key="3">
    <source>
        <dbReference type="ARBA" id="ARBA00012140"/>
    </source>
</evidence>
<dbReference type="GO" id="GO:0005737">
    <property type="term" value="C:cytoplasm"/>
    <property type="evidence" value="ECO:0007669"/>
    <property type="project" value="UniProtKB-SubCell"/>
</dbReference>
<dbReference type="RefSeq" id="WP_134159488.1">
    <property type="nucleotide sequence ID" value="NZ_SORF01000006.1"/>
</dbReference>